<name>C0ECZ2_9FIRM</name>
<proteinExistence type="predicted"/>
<evidence type="ECO:0000313" key="2">
    <source>
        <dbReference type="Proteomes" id="UP000003340"/>
    </source>
</evidence>
<gene>
    <name evidence="1" type="ORF">CLOSTMETH_01713</name>
</gene>
<dbReference type="Proteomes" id="UP000003340">
    <property type="component" value="Unassembled WGS sequence"/>
</dbReference>
<sequence length="276" mass="32027">MKSRKDHIMEYFNDFAVVDGFHVQPGFFRFQLDGTDYFSSGMQCYKHLKAYYLDKDIDQYCEVWLDPAEHPIAEVLAERDENERYSKFQQSLGIETGFTDYCFLDDRRKEKQVFESLIGKFGLTPKECAYIAEYIVSEEITPEIKEITDPDEFAEELTLANYGTYHSWAGSHGQTEKGTVLIGDLKWGKSLSTCDQHDGNGDPHYEESYERPNFDITKKAVIHIFTEIWDHYNNNDQEENTDHIVIYNPAESSIKELTTTAQNAIQLIEASRKESQ</sequence>
<reference evidence="1 2" key="1">
    <citation type="submission" date="2009-01" db="EMBL/GenBank/DDBJ databases">
        <authorList>
            <person name="Fulton L."/>
            <person name="Clifton S."/>
            <person name="Fulton B."/>
            <person name="Xu J."/>
            <person name="Minx P."/>
            <person name="Pepin K.H."/>
            <person name="Johnson M."/>
            <person name="Bhonagiri V."/>
            <person name="Nash W.E."/>
            <person name="Mardis E.R."/>
            <person name="Wilson R.K."/>
        </authorList>
    </citation>
    <scope>NUCLEOTIDE SEQUENCE [LARGE SCALE GENOMIC DNA]</scope>
    <source>
        <strain evidence="1 2">DSM 5476</strain>
    </source>
</reference>
<dbReference type="EMBL" id="ACEC01000058">
    <property type="protein sequence ID" value="EEG30644.1"/>
    <property type="molecule type" value="Genomic_DNA"/>
</dbReference>
<accession>C0ECZ2</accession>
<comment type="caution">
    <text evidence="1">The sequence shown here is derived from an EMBL/GenBank/DDBJ whole genome shotgun (WGS) entry which is preliminary data.</text>
</comment>
<evidence type="ECO:0000313" key="1">
    <source>
        <dbReference type="EMBL" id="EEG30644.1"/>
    </source>
</evidence>
<organism evidence="1 2">
    <name type="scientific">[Clostridium] methylpentosum DSM 5476</name>
    <dbReference type="NCBI Taxonomy" id="537013"/>
    <lineage>
        <taxon>Bacteria</taxon>
        <taxon>Bacillati</taxon>
        <taxon>Bacillota</taxon>
        <taxon>Clostridia</taxon>
        <taxon>Eubacteriales</taxon>
        <taxon>Oscillospiraceae</taxon>
        <taxon>Oscillospiraceae incertae sedis</taxon>
    </lineage>
</organism>
<dbReference type="HOGENOM" id="CLU_1007228_0_0_9"/>
<protein>
    <submittedName>
        <fullName evidence="1">Uncharacterized protein</fullName>
    </submittedName>
</protein>
<keyword evidence="2" id="KW-1185">Reference proteome</keyword>
<dbReference type="AlphaFoldDB" id="C0ECZ2"/>
<reference evidence="1 2" key="2">
    <citation type="submission" date="2009-02" db="EMBL/GenBank/DDBJ databases">
        <title>Draft genome sequence of Clostridium methylpentosum (DSM 5476).</title>
        <authorList>
            <person name="Sudarsanam P."/>
            <person name="Ley R."/>
            <person name="Guruge J."/>
            <person name="Turnbaugh P.J."/>
            <person name="Mahowald M."/>
            <person name="Liep D."/>
            <person name="Gordon J."/>
        </authorList>
    </citation>
    <scope>NUCLEOTIDE SEQUENCE [LARGE SCALE GENOMIC DNA]</scope>
    <source>
        <strain evidence="1 2">DSM 5476</strain>
    </source>
</reference>
<dbReference type="STRING" id="537013.CLOSTMETH_01713"/>